<dbReference type="InterPro" id="IPR011322">
    <property type="entry name" value="N-reg_PII-like_a/b"/>
</dbReference>
<evidence type="ECO:0000313" key="1">
    <source>
        <dbReference type="EMBL" id="MDC0666339.1"/>
    </source>
</evidence>
<dbReference type="PRINTS" id="PR00340">
    <property type="entry name" value="PIIGLNB"/>
</dbReference>
<dbReference type="Proteomes" id="UP001217838">
    <property type="component" value="Unassembled WGS sequence"/>
</dbReference>
<protein>
    <submittedName>
        <fullName evidence="1">P-II family nitrogen regulator</fullName>
    </submittedName>
</protein>
<proteinExistence type="predicted"/>
<organism evidence="1 2">
    <name type="scientific">Nannocystis radixulma</name>
    <dbReference type="NCBI Taxonomy" id="2995305"/>
    <lineage>
        <taxon>Bacteria</taxon>
        <taxon>Pseudomonadati</taxon>
        <taxon>Myxococcota</taxon>
        <taxon>Polyangia</taxon>
        <taxon>Nannocystales</taxon>
        <taxon>Nannocystaceae</taxon>
        <taxon>Nannocystis</taxon>
    </lineage>
</organism>
<dbReference type="Pfam" id="PF00543">
    <property type="entry name" value="P-II"/>
    <property type="match status" value="1"/>
</dbReference>
<dbReference type="Gene3D" id="3.30.70.120">
    <property type="match status" value="1"/>
</dbReference>
<keyword evidence="2" id="KW-1185">Reference proteome</keyword>
<dbReference type="InterPro" id="IPR015867">
    <property type="entry name" value="N-reg_PII/ATP_PRibTrfase_C"/>
</dbReference>
<dbReference type="SUPFAM" id="SSF54913">
    <property type="entry name" value="GlnB-like"/>
    <property type="match status" value="1"/>
</dbReference>
<dbReference type="PANTHER" id="PTHR30115:SF11">
    <property type="entry name" value="NITROGEN REGULATORY PROTEIN P-II HOMOLOG"/>
    <property type="match status" value="1"/>
</dbReference>
<gene>
    <name evidence="1" type="ORF">POL58_01260</name>
</gene>
<accession>A0ABT5AWW7</accession>
<reference evidence="1 2" key="1">
    <citation type="submission" date="2022-11" db="EMBL/GenBank/DDBJ databases">
        <title>Minimal conservation of predation-associated metabolite biosynthetic gene clusters underscores biosynthetic potential of Myxococcota including descriptions for ten novel species: Archangium lansinium sp. nov., Myxococcus landrumus sp. nov., Nannocystis bai.</title>
        <authorList>
            <person name="Ahearne A."/>
            <person name="Stevens C."/>
            <person name="Dowd S."/>
        </authorList>
    </citation>
    <scope>NUCLEOTIDE SEQUENCE [LARGE SCALE GENOMIC DNA]</scope>
    <source>
        <strain evidence="1 2">NCELM</strain>
    </source>
</reference>
<comment type="caution">
    <text evidence="1">The sequence shown here is derived from an EMBL/GenBank/DDBJ whole genome shotgun (WGS) entry which is preliminary data.</text>
</comment>
<evidence type="ECO:0000313" key="2">
    <source>
        <dbReference type="Proteomes" id="UP001217838"/>
    </source>
</evidence>
<dbReference type="PROSITE" id="PS51343">
    <property type="entry name" value="PII_GLNB_DOM"/>
    <property type="match status" value="1"/>
</dbReference>
<dbReference type="InterPro" id="IPR002187">
    <property type="entry name" value="N-reg_PII"/>
</dbReference>
<name>A0ABT5AWW7_9BACT</name>
<dbReference type="PANTHER" id="PTHR30115">
    <property type="entry name" value="NITROGEN REGULATORY PROTEIN P-II"/>
    <property type="match status" value="1"/>
</dbReference>
<dbReference type="EMBL" id="JAQNDN010000001">
    <property type="protein sequence ID" value="MDC0666339.1"/>
    <property type="molecule type" value="Genomic_DNA"/>
</dbReference>
<dbReference type="RefSeq" id="WP_271993860.1">
    <property type="nucleotide sequence ID" value="NZ_JAQNDN010000001.1"/>
</dbReference>
<sequence length="110" mass="12301">MKMVVAIISNERLDEVREGLLGVEVAHMTVSRVTGHGRLRDAELYRGVEFVPDLTPKIRVELVVPSSSVELVIRTIIENVRDEQGDGKIFVLPLEEVVRVRNGERGIDAL</sequence>
<dbReference type="SMART" id="SM00938">
    <property type="entry name" value="P-II"/>
    <property type="match status" value="1"/>
</dbReference>